<proteinExistence type="predicted"/>
<accession>A0A0C3BBV2</accession>
<dbReference type="AlphaFoldDB" id="A0A0C3BBV2"/>
<evidence type="ECO:0000313" key="2">
    <source>
        <dbReference type="Proteomes" id="UP000054097"/>
    </source>
</evidence>
<dbReference type="Proteomes" id="UP000054097">
    <property type="component" value="Unassembled WGS sequence"/>
</dbReference>
<gene>
    <name evidence="1" type="ORF">M408DRAFT_328807</name>
</gene>
<evidence type="ECO:0000313" key="1">
    <source>
        <dbReference type="EMBL" id="KIM29569.1"/>
    </source>
</evidence>
<dbReference type="OrthoDB" id="359154at2759"/>
<reference evidence="2" key="2">
    <citation type="submission" date="2015-01" db="EMBL/GenBank/DDBJ databases">
        <title>Evolutionary Origins and Diversification of the Mycorrhizal Mutualists.</title>
        <authorList>
            <consortium name="DOE Joint Genome Institute"/>
            <consortium name="Mycorrhizal Genomics Consortium"/>
            <person name="Kohler A."/>
            <person name="Kuo A."/>
            <person name="Nagy L.G."/>
            <person name="Floudas D."/>
            <person name="Copeland A."/>
            <person name="Barry K.W."/>
            <person name="Cichocki N."/>
            <person name="Veneault-Fourrey C."/>
            <person name="LaButti K."/>
            <person name="Lindquist E.A."/>
            <person name="Lipzen A."/>
            <person name="Lundell T."/>
            <person name="Morin E."/>
            <person name="Murat C."/>
            <person name="Riley R."/>
            <person name="Ohm R."/>
            <person name="Sun H."/>
            <person name="Tunlid A."/>
            <person name="Henrissat B."/>
            <person name="Grigoriev I.V."/>
            <person name="Hibbett D.S."/>
            <person name="Martin F."/>
        </authorList>
    </citation>
    <scope>NUCLEOTIDE SEQUENCE [LARGE SCALE GENOMIC DNA]</scope>
    <source>
        <strain evidence="2">MAFF 305830</strain>
    </source>
</reference>
<protein>
    <submittedName>
        <fullName evidence="1">Uncharacterized protein</fullName>
    </submittedName>
</protein>
<name>A0A0C3BBV2_SERVB</name>
<dbReference type="HOGENOM" id="CLU_055001_0_0_1"/>
<reference evidence="1 2" key="1">
    <citation type="submission" date="2014-04" db="EMBL/GenBank/DDBJ databases">
        <authorList>
            <consortium name="DOE Joint Genome Institute"/>
            <person name="Kuo A."/>
            <person name="Zuccaro A."/>
            <person name="Kohler A."/>
            <person name="Nagy L.G."/>
            <person name="Floudas D."/>
            <person name="Copeland A."/>
            <person name="Barry K.W."/>
            <person name="Cichocki N."/>
            <person name="Veneault-Fourrey C."/>
            <person name="LaButti K."/>
            <person name="Lindquist E.A."/>
            <person name="Lipzen A."/>
            <person name="Lundell T."/>
            <person name="Morin E."/>
            <person name="Murat C."/>
            <person name="Sun H."/>
            <person name="Tunlid A."/>
            <person name="Henrissat B."/>
            <person name="Grigoriev I.V."/>
            <person name="Hibbett D.S."/>
            <person name="Martin F."/>
            <person name="Nordberg H.P."/>
            <person name="Cantor M.N."/>
            <person name="Hua S.X."/>
        </authorList>
    </citation>
    <scope>NUCLEOTIDE SEQUENCE [LARGE SCALE GENOMIC DNA]</scope>
    <source>
        <strain evidence="1 2">MAFF 305830</strain>
    </source>
</reference>
<organism evidence="1 2">
    <name type="scientific">Serendipita vermifera MAFF 305830</name>
    <dbReference type="NCBI Taxonomy" id="933852"/>
    <lineage>
        <taxon>Eukaryota</taxon>
        <taxon>Fungi</taxon>
        <taxon>Dikarya</taxon>
        <taxon>Basidiomycota</taxon>
        <taxon>Agaricomycotina</taxon>
        <taxon>Agaricomycetes</taxon>
        <taxon>Sebacinales</taxon>
        <taxon>Serendipitaceae</taxon>
        <taxon>Serendipita</taxon>
    </lineage>
</organism>
<sequence>MKAPTPSQKVAWKQQSIKPVPDRARILQWNIVPGDFVRKRPTPTSPTEKLEVFEVLSIDKLQNKVFLKGTTDKNKEARSLPYAACQLYLGDFYVGGKDRTPVFATRVGSTSLKYNWRAKRFEWVRFAEATAPRLAPDGPKRRVIPWPVEPEKQWNAKENKFCDTSAEDALVKSWSPFTPGKKVPKHLENAYISDLFGKTKSAAPWQDSLPMEHFLLKELSNPLSRARRQERWQENMEMLENSKQEYVQRELVELRGRKKQDATKDGVFRWKLAVQKYKARTRWQRWIKRGGQAQLNKRLKRRHRLSTRRVRRLKAFKLHTGKNQVIPDNSPAHRKVAAA</sequence>
<dbReference type="EMBL" id="KN824288">
    <property type="protein sequence ID" value="KIM29569.1"/>
    <property type="molecule type" value="Genomic_DNA"/>
</dbReference>
<keyword evidence="2" id="KW-1185">Reference proteome</keyword>
<dbReference type="STRING" id="933852.A0A0C3BBV2"/>